<proteinExistence type="predicted"/>
<name>A0ABT9SBM1_9BURK</name>
<gene>
    <name evidence="1" type="ORF">J2W36_004021</name>
</gene>
<dbReference type="RefSeq" id="WP_307691524.1">
    <property type="nucleotide sequence ID" value="NZ_JAUSRO010000014.1"/>
</dbReference>
<dbReference type="EMBL" id="JAUSRO010000014">
    <property type="protein sequence ID" value="MDP9901751.1"/>
    <property type="molecule type" value="Genomic_DNA"/>
</dbReference>
<accession>A0ABT9SBM1</accession>
<keyword evidence="2" id="KW-1185">Reference proteome</keyword>
<dbReference type="Proteomes" id="UP001226867">
    <property type="component" value="Unassembled WGS sequence"/>
</dbReference>
<sequence length="130" mass="14085">MTLNSADFTLHDVARFPLVLAKGETSPGYAAQWEREMQALLAHGKAFVLVHPQARAEEAHEDRKRRGLWLKQNKQALGACCKAVISVEPDDVRRTALAAQSAMAEKAFGIPMRMAATLEQACADGLAIAG</sequence>
<protein>
    <recommendedName>
        <fullName evidence="3">GntR family transcriptional regulator</fullName>
    </recommendedName>
</protein>
<reference evidence="1 2" key="1">
    <citation type="submission" date="2023-07" db="EMBL/GenBank/DDBJ databases">
        <title>Sorghum-associated microbial communities from plants grown in Nebraska, USA.</title>
        <authorList>
            <person name="Schachtman D."/>
        </authorList>
    </citation>
    <scope>NUCLEOTIDE SEQUENCE [LARGE SCALE GENOMIC DNA]</scope>
    <source>
        <strain evidence="1 2">DS1607</strain>
    </source>
</reference>
<evidence type="ECO:0008006" key="3">
    <source>
        <dbReference type="Google" id="ProtNLM"/>
    </source>
</evidence>
<evidence type="ECO:0000313" key="2">
    <source>
        <dbReference type="Proteomes" id="UP001226867"/>
    </source>
</evidence>
<comment type="caution">
    <text evidence="1">The sequence shown here is derived from an EMBL/GenBank/DDBJ whole genome shotgun (WGS) entry which is preliminary data.</text>
</comment>
<organism evidence="1 2">
    <name type="scientific">Variovorax ginsengisoli</name>
    <dbReference type="NCBI Taxonomy" id="363844"/>
    <lineage>
        <taxon>Bacteria</taxon>
        <taxon>Pseudomonadati</taxon>
        <taxon>Pseudomonadota</taxon>
        <taxon>Betaproteobacteria</taxon>
        <taxon>Burkholderiales</taxon>
        <taxon>Comamonadaceae</taxon>
        <taxon>Variovorax</taxon>
    </lineage>
</organism>
<evidence type="ECO:0000313" key="1">
    <source>
        <dbReference type="EMBL" id="MDP9901751.1"/>
    </source>
</evidence>